<dbReference type="EMBL" id="JPDN02000071">
    <property type="protein sequence ID" value="PON20363.1"/>
    <property type="molecule type" value="Genomic_DNA"/>
</dbReference>
<comment type="caution">
    <text evidence="1">The sequence shown here is derived from an EMBL/GenBank/DDBJ whole genome shotgun (WGS) entry which is preliminary data.</text>
</comment>
<accession>A0A2P4Z7U2</accession>
<keyword evidence="2" id="KW-1185">Reference proteome</keyword>
<organism evidence="1 2">
    <name type="scientific">Trichoderma gamsii</name>
    <dbReference type="NCBI Taxonomy" id="398673"/>
    <lineage>
        <taxon>Eukaryota</taxon>
        <taxon>Fungi</taxon>
        <taxon>Dikarya</taxon>
        <taxon>Ascomycota</taxon>
        <taxon>Pezizomycotina</taxon>
        <taxon>Sordariomycetes</taxon>
        <taxon>Hypocreomycetidae</taxon>
        <taxon>Hypocreales</taxon>
        <taxon>Hypocreaceae</taxon>
        <taxon>Trichoderma</taxon>
    </lineage>
</organism>
<gene>
    <name evidence="1" type="ORF">TGAM01_v210742</name>
</gene>
<evidence type="ECO:0000313" key="1">
    <source>
        <dbReference type="EMBL" id="PON20363.1"/>
    </source>
</evidence>
<name>A0A2P4Z7U2_9HYPO</name>
<proteinExistence type="predicted"/>
<protein>
    <submittedName>
        <fullName evidence="1">Uncharacterized protein</fullName>
    </submittedName>
</protein>
<sequence length="106" mass="11286">HLAPLVCQPNAAAAAAPITSGLIASPVQSKPERPPARCSLFQEKCLTYLSSTPLADPVYGKRIVPSYSEFLALLVDNSKPNSADDRAKSDVIAPTVCDYRMLLQSG</sequence>
<reference evidence="1 2" key="1">
    <citation type="journal article" date="2016" name="Genome Announc.">
        <title>Draft Whole-Genome Sequence of Trichoderma gamsii T6085, a Promising Biocontrol Agent of Fusarium Head Blight on Wheat.</title>
        <authorList>
            <person name="Baroncelli R."/>
            <person name="Zapparata A."/>
            <person name="Piaggeschi G."/>
            <person name="Sarrocco S."/>
            <person name="Vannacci G."/>
        </authorList>
    </citation>
    <scope>NUCLEOTIDE SEQUENCE [LARGE SCALE GENOMIC DNA]</scope>
    <source>
        <strain evidence="1 2">T6085</strain>
    </source>
</reference>
<dbReference type="RefSeq" id="XP_024404388.1">
    <property type="nucleotide sequence ID" value="XM_024550860.1"/>
</dbReference>
<feature type="non-terminal residue" evidence="1">
    <location>
        <position position="1"/>
    </location>
</feature>
<dbReference type="GeneID" id="36347929"/>
<dbReference type="Proteomes" id="UP000054821">
    <property type="component" value="Unassembled WGS sequence"/>
</dbReference>
<evidence type="ECO:0000313" key="2">
    <source>
        <dbReference type="Proteomes" id="UP000054821"/>
    </source>
</evidence>
<dbReference type="AlphaFoldDB" id="A0A2P4Z7U2"/>